<evidence type="ECO:0000313" key="3">
    <source>
        <dbReference type="Proteomes" id="UP001060325"/>
    </source>
</evidence>
<reference evidence="2" key="1">
    <citation type="submission" date="2022-07" db="EMBL/GenBank/DDBJ databases">
        <title>Complete genome of CX2.</title>
        <authorList>
            <person name="Cao G."/>
        </authorList>
    </citation>
    <scope>NUCLEOTIDE SEQUENCE</scope>
    <source>
        <strain evidence="2">CX2</strain>
    </source>
</reference>
<keyword evidence="1" id="KW-0472">Membrane</keyword>
<keyword evidence="1" id="KW-0812">Transmembrane</keyword>
<organism evidence="2 3">
    <name type="scientific">Exiguobacterium aurantiacum</name>
    <dbReference type="NCBI Taxonomy" id="33987"/>
    <lineage>
        <taxon>Bacteria</taxon>
        <taxon>Bacillati</taxon>
        <taxon>Bacillota</taxon>
        <taxon>Bacilli</taxon>
        <taxon>Bacillales</taxon>
        <taxon>Bacillales Family XII. Incertae Sedis</taxon>
        <taxon>Exiguobacterium</taxon>
    </lineage>
</organism>
<dbReference type="EMBL" id="CP101462">
    <property type="protein sequence ID" value="UTT42820.1"/>
    <property type="molecule type" value="Genomic_DNA"/>
</dbReference>
<protein>
    <submittedName>
        <fullName evidence="2">Uncharacterized protein</fullName>
    </submittedName>
</protein>
<proteinExistence type="predicted"/>
<keyword evidence="1" id="KW-1133">Transmembrane helix</keyword>
<evidence type="ECO:0000256" key="1">
    <source>
        <dbReference type="SAM" id="Phobius"/>
    </source>
</evidence>
<gene>
    <name evidence="2" type="ORF">NMQ00_15090</name>
</gene>
<feature type="transmembrane region" description="Helical" evidence="1">
    <location>
        <begin position="39"/>
        <end position="59"/>
    </location>
</feature>
<keyword evidence="3" id="KW-1185">Reference proteome</keyword>
<feature type="transmembrane region" description="Helical" evidence="1">
    <location>
        <begin position="7"/>
        <end position="27"/>
    </location>
</feature>
<sequence length="66" mass="8036">MSEIQAFIKYIGIGLALFIGLSVLGFFGFNPWRLLFESFMWMTTYVLPWIFLYFLIQFYKTYEQRQ</sequence>
<evidence type="ECO:0000313" key="2">
    <source>
        <dbReference type="EMBL" id="UTT42820.1"/>
    </source>
</evidence>
<dbReference type="RefSeq" id="WP_255177338.1">
    <property type="nucleotide sequence ID" value="NZ_CP101462.1"/>
</dbReference>
<name>A0ABY5FMV2_9BACL</name>
<accession>A0ABY5FMV2</accession>
<dbReference type="Proteomes" id="UP001060325">
    <property type="component" value="Chromosome"/>
</dbReference>